<organism evidence="1 2">
    <name type="scientific">Flavobacterium plurextorum</name>
    <dbReference type="NCBI Taxonomy" id="1114867"/>
    <lineage>
        <taxon>Bacteria</taxon>
        <taxon>Pseudomonadati</taxon>
        <taxon>Bacteroidota</taxon>
        <taxon>Flavobacteriia</taxon>
        <taxon>Flavobacteriales</taxon>
        <taxon>Flavobacteriaceae</taxon>
        <taxon>Flavobacterium</taxon>
    </lineage>
</organism>
<sequence>MLKLKKNEMVIGEIITVEECQRGYILKGVENHRGQIQNGKFERGHFIVFYDHLDGLDFQGAMITSTDYQNQNVALAKDHFYNENALGEPYLVNYKNSYLVKAKLHKFHQMGEFIFMGLLTAEGISFIEGVIDNFDLITWEQHRLNNN</sequence>
<dbReference type="Proteomes" id="UP000198381">
    <property type="component" value="Unassembled WGS sequence"/>
</dbReference>
<gene>
    <name evidence="1" type="ORF">B0A81_08800</name>
</gene>
<keyword evidence="2" id="KW-1185">Reference proteome</keyword>
<accession>A0ABX4CUJ9</accession>
<proteinExistence type="predicted"/>
<evidence type="ECO:0000313" key="2">
    <source>
        <dbReference type="Proteomes" id="UP000198381"/>
    </source>
</evidence>
<evidence type="ECO:0008006" key="3">
    <source>
        <dbReference type="Google" id="ProtNLM"/>
    </source>
</evidence>
<reference evidence="1 2" key="1">
    <citation type="submission" date="2016-11" db="EMBL/GenBank/DDBJ databases">
        <title>Whole genomes of Flavobacteriaceae.</title>
        <authorList>
            <person name="Stine C."/>
            <person name="Li C."/>
            <person name="Tadesse D."/>
        </authorList>
    </citation>
    <scope>NUCLEOTIDE SEQUENCE [LARGE SCALE GENOMIC DNA]</scope>
    <source>
        <strain evidence="1 2">CCUG 60112</strain>
    </source>
</reference>
<evidence type="ECO:0000313" key="1">
    <source>
        <dbReference type="EMBL" id="OXB08406.1"/>
    </source>
</evidence>
<name>A0ABX4CUJ9_9FLAO</name>
<dbReference type="EMBL" id="MUHD01000016">
    <property type="protein sequence ID" value="OXB08406.1"/>
    <property type="molecule type" value="Genomic_DNA"/>
</dbReference>
<comment type="caution">
    <text evidence="1">The sequence shown here is derived from an EMBL/GenBank/DDBJ whole genome shotgun (WGS) entry which is preliminary data.</text>
</comment>
<protein>
    <recommendedName>
        <fullName evidence="3">YopX protein domain-containing protein</fullName>
    </recommendedName>
</protein>